<sequence length="163" mass="17132">MVPGPYINAEGNMGRINISRVILGGLLAGLIIDVGETVASLIFSAQMEEVLQALGLVMPGGGTIAVFMVLGFVMGIALVWLYAAIRPRLGAGPGTAIIAGLFFWFVGYFMPLLGDSLMGMLPWGTTAIFWIWGLVEVCLAALAGGWVYREEGAAAERPAAPAM</sequence>
<gene>
    <name evidence="2" type="ORF">GWO12_07170</name>
</gene>
<reference evidence="2 3" key="1">
    <citation type="submission" date="2020-01" db="EMBL/GenBank/DDBJ databases">
        <title>Genomes assembled from Gulf of Kutch pelagic sediment metagenomes.</title>
        <authorList>
            <person name="Chandrashekar M."/>
            <person name="Mahajan M.S."/>
            <person name="Dave K.J."/>
            <person name="Vatsa P."/>
            <person name="Nathani N.M."/>
        </authorList>
    </citation>
    <scope>NUCLEOTIDE SEQUENCE [LARGE SCALE GENOMIC DNA]</scope>
    <source>
        <strain evidence="2">KS3-K002</strain>
    </source>
</reference>
<keyword evidence="1" id="KW-0472">Membrane</keyword>
<organism evidence="2 3">
    <name type="scientific">Candidatus Kutchimonas denitrificans</name>
    <dbReference type="NCBI Taxonomy" id="3056748"/>
    <lineage>
        <taxon>Bacteria</taxon>
        <taxon>Pseudomonadati</taxon>
        <taxon>Gemmatimonadota</taxon>
        <taxon>Gemmatimonadia</taxon>
        <taxon>Candidatus Palauibacterales</taxon>
        <taxon>Candidatus Palauibacteraceae</taxon>
        <taxon>Candidatus Kutchimonas</taxon>
    </lineage>
</organism>
<feature type="transmembrane region" description="Helical" evidence="1">
    <location>
        <begin position="21"/>
        <end position="43"/>
    </location>
</feature>
<feature type="transmembrane region" description="Helical" evidence="1">
    <location>
        <begin position="89"/>
        <end position="109"/>
    </location>
</feature>
<accession>A0AAE5CBV1</accession>
<evidence type="ECO:0000256" key="1">
    <source>
        <dbReference type="SAM" id="Phobius"/>
    </source>
</evidence>
<feature type="transmembrane region" description="Helical" evidence="1">
    <location>
        <begin position="63"/>
        <end position="82"/>
    </location>
</feature>
<evidence type="ECO:0000313" key="3">
    <source>
        <dbReference type="Proteomes" id="UP000702544"/>
    </source>
</evidence>
<keyword evidence="1" id="KW-0812">Transmembrane</keyword>
<comment type="caution">
    <text evidence="2">The sequence shown here is derived from an EMBL/GenBank/DDBJ whole genome shotgun (WGS) entry which is preliminary data.</text>
</comment>
<keyword evidence="1" id="KW-1133">Transmembrane helix</keyword>
<name>A0AAE5CBV1_9BACT</name>
<dbReference type="Proteomes" id="UP000702544">
    <property type="component" value="Unassembled WGS sequence"/>
</dbReference>
<feature type="transmembrane region" description="Helical" evidence="1">
    <location>
        <begin position="129"/>
        <end position="148"/>
    </location>
</feature>
<protein>
    <submittedName>
        <fullName evidence="2">Uncharacterized protein</fullName>
    </submittedName>
</protein>
<dbReference type="AlphaFoldDB" id="A0AAE5CBV1"/>
<proteinExistence type="predicted"/>
<dbReference type="EMBL" id="JAACAK010000049">
    <property type="protein sequence ID" value="NIR74880.1"/>
    <property type="molecule type" value="Genomic_DNA"/>
</dbReference>
<evidence type="ECO:0000313" key="2">
    <source>
        <dbReference type="EMBL" id="NIR74880.1"/>
    </source>
</evidence>